<dbReference type="EMBL" id="CAJOBJ010195870">
    <property type="protein sequence ID" value="CAF4968405.1"/>
    <property type="molecule type" value="Genomic_DNA"/>
</dbReference>
<evidence type="ECO:0000313" key="5">
    <source>
        <dbReference type="EMBL" id="CAF5005374.1"/>
    </source>
</evidence>
<sequence length="22" mass="2643">MPSDRFAPYPLPSHISHNEYRK</sequence>
<name>A0A8S3A1M6_9BILA</name>
<proteinExistence type="predicted"/>
<comment type="caution">
    <text evidence="2">The sequence shown here is derived from an EMBL/GenBank/DDBJ whole genome shotgun (WGS) entry which is preliminary data.</text>
</comment>
<gene>
    <name evidence="2" type="ORF">BYL167_LOCUS43775</name>
    <name evidence="3" type="ORF">BYL167_LOCUS48274</name>
    <name evidence="4" type="ORF">GIL414_LOCUS55274</name>
    <name evidence="5" type="ORF">GIL414_LOCUS57511</name>
</gene>
<dbReference type="EMBL" id="CAJOBJ010208973">
    <property type="protein sequence ID" value="CAF5005374.1"/>
    <property type="molecule type" value="Genomic_DNA"/>
</dbReference>
<feature type="region of interest" description="Disordered" evidence="1">
    <location>
        <begin position="1"/>
        <end position="22"/>
    </location>
</feature>
<dbReference type="EMBL" id="CAJOBH010140777">
    <property type="protein sequence ID" value="CAF4804131.1"/>
    <property type="molecule type" value="Genomic_DNA"/>
</dbReference>
<organism evidence="2 6">
    <name type="scientific">Rotaria magnacalcarata</name>
    <dbReference type="NCBI Taxonomy" id="392030"/>
    <lineage>
        <taxon>Eukaryota</taxon>
        <taxon>Metazoa</taxon>
        <taxon>Spiralia</taxon>
        <taxon>Gnathifera</taxon>
        <taxon>Rotifera</taxon>
        <taxon>Eurotatoria</taxon>
        <taxon>Bdelloidea</taxon>
        <taxon>Philodinida</taxon>
        <taxon>Philodinidae</taxon>
        <taxon>Rotaria</taxon>
    </lineage>
</organism>
<evidence type="ECO:0000313" key="6">
    <source>
        <dbReference type="Proteomes" id="UP000681967"/>
    </source>
</evidence>
<dbReference type="Proteomes" id="UP000681720">
    <property type="component" value="Unassembled WGS sequence"/>
</dbReference>
<evidence type="ECO:0000313" key="4">
    <source>
        <dbReference type="EMBL" id="CAF4968405.1"/>
    </source>
</evidence>
<protein>
    <submittedName>
        <fullName evidence="2">Uncharacterized protein</fullName>
    </submittedName>
</protein>
<dbReference type="AlphaFoldDB" id="A0A8S3A1M6"/>
<evidence type="ECO:0000256" key="1">
    <source>
        <dbReference type="SAM" id="MobiDB-lite"/>
    </source>
</evidence>
<evidence type="ECO:0000313" key="2">
    <source>
        <dbReference type="EMBL" id="CAF4692570.1"/>
    </source>
</evidence>
<reference evidence="2" key="1">
    <citation type="submission" date="2021-02" db="EMBL/GenBank/DDBJ databases">
        <authorList>
            <person name="Nowell W R."/>
        </authorList>
    </citation>
    <scope>NUCLEOTIDE SEQUENCE</scope>
</reference>
<accession>A0A8S3A1M6</accession>
<evidence type="ECO:0000313" key="3">
    <source>
        <dbReference type="EMBL" id="CAF4804131.1"/>
    </source>
</evidence>
<dbReference type="Proteomes" id="UP000681967">
    <property type="component" value="Unassembled WGS sequence"/>
</dbReference>
<feature type="non-terminal residue" evidence="2">
    <location>
        <position position="22"/>
    </location>
</feature>
<dbReference type="EMBL" id="CAJOBH010117222">
    <property type="protein sequence ID" value="CAF4692570.1"/>
    <property type="molecule type" value="Genomic_DNA"/>
</dbReference>